<evidence type="ECO:0000313" key="13">
    <source>
        <dbReference type="Proteomes" id="UP000053467"/>
    </source>
</evidence>
<dbReference type="HAMAP" id="MF_00141">
    <property type="entry name" value="EF_P"/>
    <property type="match status" value="1"/>
</dbReference>
<evidence type="ECO:0000259" key="10">
    <source>
        <dbReference type="SMART" id="SM00841"/>
    </source>
</evidence>
<gene>
    <name evidence="7" type="primary">efp</name>
    <name evidence="12" type="ORF">XE03_0533</name>
</gene>
<name>A0A117M6W2_UNCT6</name>
<dbReference type="PANTHER" id="PTHR30053">
    <property type="entry name" value="ELONGATION FACTOR P"/>
    <property type="match status" value="1"/>
</dbReference>
<dbReference type="CDD" id="cd04470">
    <property type="entry name" value="S1_EF-P_repeat_1"/>
    <property type="match status" value="1"/>
</dbReference>
<dbReference type="PANTHER" id="PTHR30053:SF12">
    <property type="entry name" value="ELONGATION FACTOR P (EF-P) FAMILY PROTEIN"/>
    <property type="match status" value="1"/>
</dbReference>
<dbReference type="InterPro" id="IPR001059">
    <property type="entry name" value="Transl_elong_P/YeiP_cen"/>
</dbReference>
<dbReference type="PIRSF" id="PIRSF005901">
    <property type="entry name" value="EF-P"/>
    <property type="match status" value="1"/>
</dbReference>
<evidence type="ECO:0000259" key="11">
    <source>
        <dbReference type="SMART" id="SM01185"/>
    </source>
</evidence>
<dbReference type="GO" id="GO:0043043">
    <property type="term" value="P:peptide biosynthetic process"/>
    <property type="evidence" value="ECO:0007669"/>
    <property type="project" value="InterPro"/>
</dbReference>
<dbReference type="FunFam" id="2.40.50.140:FF:000004">
    <property type="entry name" value="Elongation factor P"/>
    <property type="match status" value="1"/>
</dbReference>
<dbReference type="Gene3D" id="2.30.30.30">
    <property type="match status" value="1"/>
</dbReference>
<feature type="domain" description="Translation elongation factor P/YeiP central" evidence="11">
    <location>
        <begin position="67"/>
        <end position="121"/>
    </location>
</feature>
<dbReference type="Gene3D" id="2.40.50.140">
    <property type="entry name" value="Nucleic acid-binding proteins"/>
    <property type="match status" value="2"/>
</dbReference>
<evidence type="ECO:0000256" key="1">
    <source>
        <dbReference type="ARBA" id="ARBA00004496"/>
    </source>
</evidence>
<dbReference type="SUPFAM" id="SSF50249">
    <property type="entry name" value="Nucleic acid-binding proteins"/>
    <property type="match status" value="2"/>
</dbReference>
<organism evidence="12 13">
    <name type="scientific">candidate division TA06 bacterium 34_109</name>
    <dbReference type="NCBI Taxonomy" id="1635277"/>
    <lineage>
        <taxon>Bacteria</taxon>
        <taxon>Bacteria division TA06</taxon>
    </lineage>
</organism>
<dbReference type="InterPro" id="IPR020599">
    <property type="entry name" value="Transl_elong_fac_P/YeiP"/>
</dbReference>
<evidence type="ECO:0000256" key="5">
    <source>
        <dbReference type="ARBA" id="ARBA00022768"/>
    </source>
</evidence>
<dbReference type="InterPro" id="IPR008991">
    <property type="entry name" value="Translation_prot_SH3-like_sf"/>
</dbReference>
<dbReference type="EMBL" id="LGGX01000003">
    <property type="protein sequence ID" value="KUK87642.1"/>
    <property type="molecule type" value="Genomic_DNA"/>
</dbReference>
<dbReference type="Proteomes" id="UP000053467">
    <property type="component" value="Unassembled WGS sequence"/>
</dbReference>
<dbReference type="InterPro" id="IPR011768">
    <property type="entry name" value="Transl_elongation_fac_P"/>
</dbReference>
<evidence type="ECO:0000256" key="9">
    <source>
        <dbReference type="RuleBase" id="RU004389"/>
    </source>
</evidence>
<dbReference type="CDD" id="cd05794">
    <property type="entry name" value="S1_EF-P_repeat_2"/>
    <property type="match status" value="1"/>
</dbReference>
<dbReference type="SUPFAM" id="SSF50104">
    <property type="entry name" value="Translation proteins SH3-like domain"/>
    <property type="match status" value="1"/>
</dbReference>
<evidence type="ECO:0000256" key="8">
    <source>
        <dbReference type="NCBIfam" id="TIGR00038"/>
    </source>
</evidence>
<sequence length="186" mass="21099">MATTADIRKGFAFEYEGKIYLVIDFQHVKPGKGGAFVRTKLRNLENGNIVDMTFDSGKSLNEIRLERIPFQFLYKDGEEYVFMNNETYEQISVGVDILQEKKFYLKENMDVTLLFAGERVIDIDLPIFVELEIVETEPGLRGNTVSGGSKPAVCDTGLKVTVPLFLNVGDKIRIDTRTGEYVERVQ</sequence>
<evidence type="ECO:0000256" key="6">
    <source>
        <dbReference type="ARBA" id="ARBA00022917"/>
    </source>
</evidence>
<evidence type="ECO:0000256" key="2">
    <source>
        <dbReference type="ARBA" id="ARBA00004815"/>
    </source>
</evidence>
<dbReference type="PROSITE" id="PS01275">
    <property type="entry name" value="EFP"/>
    <property type="match status" value="1"/>
</dbReference>
<dbReference type="InterPro" id="IPR012340">
    <property type="entry name" value="NA-bd_OB-fold"/>
</dbReference>
<dbReference type="UniPathway" id="UPA00345"/>
<keyword evidence="5 7" id="KW-0251">Elongation factor</keyword>
<protein>
    <recommendedName>
        <fullName evidence="7 8">Elongation factor P</fullName>
        <shortName evidence="7">EF-P</shortName>
    </recommendedName>
</protein>
<dbReference type="PATRIC" id="fig|1635277.3.peg.1221"/>
<proteinExistence type="inferred from homology"/>
<comment type="similarity">
    <text evidence="3 7 9">Belongs to the elongation factor P family.</text>
</comment>
<dbReference type="NCBIfam" id="TIGR00038">
    <property type="entry name" value="efp"/>
    <property type="match status" value="1"/>
</dbReference>
<dbReference type="NCBIfam" id="NF001810">
    <property type="entry name" value="PRK00529.1"/>
    <property type="match status" value="1"/>
</dbReference>
<feature type="domain" description="Elongation factor P C-terminal" evidence="10">
    <location>
        <begin position="129"/>
        <end position="184"/>
    </location>
</feature>
<dbReference type="Pfam" id="PF09285">
    <property type="entry name" value="Elong-fact-P_C"/>
    <property type="match status" value="1"/>
</dbReference>
<comment type="caution">
    <text evidence="12">The sequence shown here is derived from an EMBL/GenBank/DDBJ whole genome shotgun (WGS) entry which is preliminary data.</text>
</comment>
<dbReference type="FunFam" id="2.40.50.140:FF:000009">
    <property type="entry name" value="Elongation factor P"/>
    <property type="match status" value="1"/>
</dbReference>
<evidence type="ECO:0000256" key="7">
    <source>
        <dbReference type="HAMAP-Rule" id="MF_00141"/>
    </source>
</evidence>
<dbReference type="AlphaFoldDB" id="A0A117M6W2"/>
<dbReference type="FunFam" id="2.30.30.30:FF:000003">
    <property type="entry name" value="Elongation factor P"/>
    <property type="match status" value="1"/>
</dbReference>
<dbReference type="SMART" id="SM00841">
    <property type="entry name" value="Elong-fact-P_C"/>
    <property type="match status" value="1"/>
</dbReference>
<dbReference type="SMART" id="SM01185">
    <property type="entry name" value="EFP"/>
    <property type="match status" value="1"/>
</dbReference>
<dbReference type="GO" id="GO:0003746">
    <property type="term" value="F:translation elongation factor activity"/>
    <property type="evidence" value="ECO:0007669"/>
    <property type="project" value="UniProtKB-UniRule"/>
</dbReference>
<dbReference type="InterPro" id="IPR014722">
    <property type="entry name" value="Rib_uL2_dom2"/>
</dbReference>
<dbReference type="Pfam" id="PF01132">
    <property type="entry name" value="EFP"/>
    <property type="match status" value="1"/>
</dbReference>
<keyword evidence="6 7" id="KW-0648">Protein biosynthesis</keyword>
<dbReference type="GO" id="GO:0005829">
    <property type="term" value="C:cytosol"/>
    <property type="evidence" value="ECO:0007669"/>
    <property type="project" value="UniProtKB-ARBA"/>
</dbReference>
<accession>A0A117M6W2</accession>
<comment type="function">
    <text evidence="7">Involved in peptide bond synthesis. Stimulates efficient translation and peptide-bond synthesis on native or reconstituted 70S ribosomes in vitro. Probably functions indirectly by altering the affinity of the ribosome for aminoacyl-tRNA, thus increasing their reactivity as acceptors for peptidyl transferase.</text>
</comment>
<dbReference type="InterPro" id="IPR015365">
    <property type="entry name" value="Elong-fact-P_C"/>
</dbReference>
<keyword evidence="4 7" id="KW-0963">Cytoplasm</keyword>
<dbReference type="InterPro" id="IPR013852">
    <property type="entry name" value="Transl_elong_P/YeiP_CS"/>
</dbReference>
<comment type="subcellular location">
    <subcellularLocation>
        <location evidence="1 7">Cytoplasm</location>
    </subcellularLocation>
</comment>
<evidence type="ECO:0000256" key="4">
    <source>
        <dbReference type="ARBA" id="ARBA00022490"/>
    </source>
</evidence>
<dbReference type="Pfam" id="PF08207">
    <property type="entry name" value="EFP_N"/>
    <property type="match status" value="1"/>
</dbReference>
<reference evidence="13" key="1">
    <citation type="journal article" date="2015" name="MBio">
        <title>Genome-Resolved Metagenomic Analysis Reveals Roles for Candidate Phyla and Other Microbial Community Members in Biogeochemical Transformations in Oil Reservoirs.</title>
        <authorList>
            <person name="Hu P."/>
            <person name="Tom L."/>
            <person name="Singh A."/>
            <person name="Thomas B.C."/>
            <person name="Baker B.J."/>
            <person name="Piceno Y.M."/>
            <person name="Andersen G.L."/>
            <person name="Banfield J.F."/>
        </authorList>
    </citation>
    <scope>NUCLEOTIDE SEQUENCE [LARGE SCALE GENOMIC DNA]</scope>
</reference>
<evidence type="ECO:0000256" key="3">
    <source>
        <dbReference type="ARBA" id="ARBA00009479"/>
    </source>
</evidence>
<evidence type="ECO:0000313" key="12">
    <source>
        <dbReference type="EMBL" id="KUK87642.1"/>
    </source>
</evidence>
<dbReference type="InterPro" id="IPR013185">
    <property type="entry name" value="Transl_elong_KOW-like"/>
</dbReference>
<comment type="pathway">
    <text evidence="2 7">Protein biosynthesis; polypeptide chain elongation.</text>
</comment>